<dbReference type="Pfam" id="PF00078">
    <property type="entry name" value="RVT_1"/>
    <property type="match status" value="1"/>
</dbReference>
<evidence type="ECO:0000259" key="3">
    <source>
        <dbReference type="PROSITE" id="PS50879"/>
    </source>
</evidence>
<keyword evidence="1" id="KW-0732">Signal</keyword>
<dbReference type="SUPFAM" id="SSF53098">
    <property type="entry name" value="Ribonuclease H-like"/>
    <property type="match status" value="1"/>
</dbReference>
<dbReference type="InterPro" id="IPR002156">
    <property type="entry name" value="RNaseH_domain"/>
</dbReference>
<dbReference type="GO" id="GO:0004523">
    <property type="term" value="F:RNA-DNA hybrid ribonuclease activity"/>
    <property type="evidence" value="ECO:0007669"/>
    <property type="project" value="InterPro"/>
</dbReference>
<dbReference type="InterPro" id="IPR000477">
    <property type="entry name" value="RT_dom"/>
</dbReference>
<evidence type="ECO:0000313" key="4">
    <source>
        <dbReference type="Ensembl" id="ENSSAUP00010051368.1"/>
    </source>
</evidence>
<dbReference type="InParanoid" id="A0A671XJW0"/>
<dbReference type="PROSITE" id="PS50879">
    <property type="entry name" value="RNASE_H_1"/>
    <property type="match status" value="1"/>
</dbReference>
<dbReference type="PANTHER" id="PTHR36688:SF2">
    <property type="entry name" value="ENDONUCLEASE_EXONUCLEASE_PHOSPHATASE DOMAIN-CONTAINING PROTEIN"/>
    <property type="match status" value="1"/>
</dbReference>
<feature type="signal peptide" evidence="1">
    <location>
        <begin position="1"/>
        <end position="23"/>
    </location>
</feature>
<feature type="chain" id="PRO_5025598866" description="Reverse transcriptase domain-containing protein" evidence="1">
    <location>
        <begin position="24"/>
        <end position="1258"/>
    </location>
</feature>
<dbReference type="Pfam" id="PF14529">
    <property type="entry name" value="Exo_endo_phos_2"/>
    <property type="match status" value="1"/>
</dbReference>
<dbReference type="InterPro" id="IPR036397">
    <property type="entry name" value="RNaseH_sf"/>
</dbReference>
<protein>
    <recommendedName>
        <fullName evidence="6">Reverse transcriptase domain-containing protein</fullName>
    </recommendedName>
</protein>
<dbReference type="Proteomes" id="UP000472265">
    <property type="component" value="Chromosome 10"/>
</dbReference>
<dbReference type="Pfam" id="PF00075">
    <property type="entry name" value="RNase_H"/>
    <property type="match status" value="1"/>
</dbReference>
<reference evidence="4" key="2">
    <citation type="submission" date="2025-08" db="UniProtKB">
        <authorList>
            <consortium name="Ensembl"/>
        </authorList>
    </citation>
    <scope>IDENTIFICATION</scope>
</reference>
<name>A0A671XJW0_SPAAU</name>
<dbReference type="Gene3D" id="3.60.10.10">
    <property type="entry name" value="Endonuclease/exonuclease/phosphatase"/>
    <property type="match status" value="1"/>
</dbReference>
<dbReference type="CDD" id="cd01650">
    <property type="entry name" value="RT_nLTR_like"/>
    <property type="match status" value="1"/>
</dbReference>
<dbReference type="AlphaFoldDB" id="A0A671XJW0"/>
<reference evidence="4" key="1">
    <citation type="submission" date="2021-04" db="EMBL/GenBank/DDBJ databases">
        <authorList>
            <consortium name="Wellcome Sanger Institute Data Sharing"/>
        </authorList>
    </citation>
    <scope>NUCLEOTIDE SEQUENCE [LARGE SCALE GENOMIC DNA]</scope>
</reference>
<dbReference type="GeneTree" id="ENSGT01060000248530"/>
<dbReference type="Ensembl" id="ENSSAUT00010054025.1">
    <property type="protein sequence ID" value="ENSSAUP00010051368.1"/>
    <property type="gene ID" value="ENSSAUG00010021336.1"/>
</dbReference>
<dbReference type="GO" id="GO:0006259">
    <property type="term" value="P:DNA metabolic process"/>
    <property type="evidence" value="ECO:0007669"/>
    <property type="project" value="UniProtKB-ARBA"/>
</dbReference>
<dbReference type="OMA" id="HRAQNTI"/>
<dbReference type="Gene3D" id="3.30.420.10">
    <property type="entry name" value="Ribonuclease H-like superfamily/Ribonuclease H"/>
    <property type="match status" value="1"/>
</dbReference>
<sequence length="1258" mass="144541">MMVKWMRWILISILMWYILQWNARSLIGNGQELKRFIDEFKEAPELICIQETWLKPSLDFVIPGYECLRVDRSDRSGGGCATFVKIGLQYRIIDINSNLECLAVEIWSNQNSITVLNYYNPCQPLVLSDFDEIMEKIRCPVVWIGDFNAHNPLWGSDHRDKNGVIVEEFIDKYELVVLNDGRPTRYHIVRNTSSHIDLSIASSNLARVGEWDVIETYTLGSDHYPILCRFGRDLRREVEKKVPRYNFSQAKWDKFQERVQSLVGEIDNEGSVDNWNTSISLMIHEAACSTIPLKQEPRTRMRVPWCNKGCDQAVRSRNRAYRKLRKFPMLVNAIEYKRLRAVARRLIKDAKRNSWRKFCDTLGPETPVRHLWSAIHRMSGVYKRRLIPVLQKGETVAVSNKEKADMYVDSFQAVHRSERMGTERCRKRSELMIVNQWKLGRSLENDNPINLFFTIKELKDAIVSGANTAPGRDRLSHEFFKHLDDIALDEILALFNTVWAEGYLPKEWKHAVVVPILKPGKNPSDPSSYRPIALTAVLCKVMEKMVTNRLVCFIETRGLMADVQNGFRKGRSTMESVSVLDQDIKRAFSNKEVVVSVFLDIEKAYDSLWKEGLMIKNFDLGVRGRMFNWIKDFLMERTIQVRVGSVCSKTVEIENGTPQGSVISPVLFNIMINDIFGKIERGFGLSLFADDGAIWKRGRNVEFVVKQIQRALVSIEEWGNTWGFKISASKTKYVVFGFKRKLPNVGLYMYGSLLEKVKVFKFLGVWFEERMTWAVHVDKIRLKCEKVLNVMRSLVGCELGAERETMLLIYRALIRSALDYGSFVYGSASKTVLAKLDVVQARALRLCCGAFRTSPVPALLVENGEMPLWLRRIKLGLQYWVKLKGCSHIFPARCLLQEIAGNKYDIFFVIINQWARKLGLEQEGNVEHIRWLPMPYWVIPELNIELAFLQEKDKRKVTPRVVEYLSSISENNLIIFTDGSRDPVSGRAGLGVYVEQIGLKIGRRISNGSSVFTTELMAILWALWWIEEARPKEVTICSDSVAALETLRTGQSIARPDIVNDILSVVFRIGVACKITFCWVPGHAGVRGNEQVDHIAKESLSREMDVHLSMGRVELRETIKDGLTKEWQRGWQREARGRHFFSIQPKVGKIWLCNSLSCKDSVKLCRLRLGHCGLNNSLYIIGKHVSGLCECGILETVRHVFLECRTYREERKVLFTRLTGLGVEAFSVTSLFGHSEKYKLISDAVLQFLHETGLYVRI</sequence>
<dbReference type="CDD" id="cd09276">
    <property type="entry name" value="Rnase_HI_RT_non_LTR"/>
    <property type="match status" value="1"/>
</dbReference>
<feature type="domain" description="RNase H type-1" evidence="3">
    <location>
        <begin position="969"/>
        <end position="1101"/>
    </location>
</feature>
<evidence type="ECO:0000259" key="2">
    <source>
        <dbReference type="PROSITE" id="PS50878"/>
    </source>
</evidence>
<evidence type="ECO:0000313" key="5">
    <source>
        <dbReference type="Proteomes" id="UP000472265"/>
    </source>
</evidence>
<keyword evidence="5" id="KW-1185">Reference proteome</keyword>
<dbReference type="InterPro" id="IPR043502">
    <property type="entry name" value="DNA/RNA_pol_sf"/>
</dbReference>
<feature type="domain" description="Reverse transcriptase" evidence="2">
    <location>
        <begin position="497"/>
        <end position="749"/>
    </location>
</feature>
<dbReference type="GO" id="GO:0003676">
    <property type="term" value="F:nucleic acid binding"/>
    <property type="evidence" value="ECO:0007669"/>
    <property type="project" value="InterPro"/>
</dbReference>
<dbReference type="InterPro" id="IPR005135">
    <property type="entry name" value="Endo/exonuclease/phosphatase"/>
</dbReference>
<dbReference type="InterPro" id="IPR012337">
    <property type="entry name" value="RNaseH-like_sf"/>
</dbReference>
<dbReference type="InterPro" id="IPR036691">
    <property type="entry name" value="Endo/exonu/phosph_ase_sf"/>
</dbReference>
<dbReference type="InterPro" id="IPR052560">
    <property type="entry name" value="RdDP_mobile_element"/>
</dbReference>
<evidence type="ECO:0008006" key="6">
    <source>
        <dbReference type="Google" id="ProtNLM"/>
    </source>
</evidence>
<organism evidence="4 5">
    <name type="scientific">Sparus aurata</name>
    <name type="common">Gilthead sea bream</name>
    <dbReference type="NCBI Taxonomy" id="8175"/>
    <lineage>
        <taxon>Eukaryota</taxon>
        <taxon>Metazoa</taxon>
        <taxon>Chordata</taxon>
        <taxon>Craniata</taxon>
        <taxon>Vertebrata</taxon>
        <taxon>Euteleostomi</taxon>
        <taxon>Actinopterygii</taxon>
        <taxon>Neopterygii</taxon>
        <taxon>Teleostei</taxon>
        <taxon>Neoteleostei</taxon>
        <taxon>Acanthomorphata</taxon>
        <taxon>Eupercaria</taxon>
        <taxon>Spariformes</taxon>
        <taxon>Sparidae</taxon>
        <taxon>Sparus</taxon>
    </lineage>
</organism>
<accession>A0A671XJW0</accession>
<reference evidence="4" key="3">
    <citation type="submission" date="2025-09" db="UniProtKB">
        <authorList>
            <consortium name="Ensembl"/>
        </authorList>
    </citation>
    <scope>IDENTIFICATION</scope>
</reference>
<evidence type="ECO:0000256" key="1">
    <source>
        <dbReference type="SAM" id="SignalP"/>
    </source>
</evidence>
<dbReference type="PROSITE" id="PS50878">
    <property type="entry name" value="RT_POL"/>
    <property type="match status" value="1"/>
</dbReference>
<proteinExistence type="predicted"/>
<dbReference type="PANTHER" id="PTHR36688">
    <property type="entry name" value="ENDO/EXONUCLEASE/PHOSPHATASE DOMAIN-CONTAINING PROTEIN"/>
    <property type="match status" value="1"/>
</dbReference>
<dbReference type="SUPFAM" id="SSF56672">
    <property type="entry name" value="DNA/RNA polymerases"/>
    <property type="match status" value="1"/>
</dbReference>
<dbReference type="SUPFAM" id="SSF56219">
    <property type="entry name" value="DNase I-like"/>
    <property type="match status" value="1"/>
</dbReference>